<dbReference type="EMBL" id="ASRV01000177">
    <property type="protein sequence ID" value="EOR20864.1"/>
    <property type="molecule type" value="Genomic_DNA"/>
</dbReference>
<protein>
    <submittedName>
        <fullName evidence="2">Putative DNA metabolism protein</fullName>
    </submittedName>
</protein>
<accession>R9BUS0</accession>
<dbReference type="Proteomes" id="UP000013988">
    <property type="component" value="Unassembled WGS sequence"/>
</dbReference>
<proteinExistence type="predicted"/>
<gene>
    <name evidence="2" type="ORF">A500_15145</name>
</gene>
<sequence>MLKLVYEDSFEGFLTAIYYAFYSKTSIESISTEEELEINLLSEIKYIDTDLNKYNKVKDSIVIKIDPLALNKIYKLYLSNYKNKGTLCYKYLKIAFKLGSDVHKYLHLDEVKEIDNIERRVSLEAHRFNGFVRFISVNNNFLYSSIEPDNNILEIISPHFQNRFSNEYWIIHDVKRGIASIYDKISWEIREMDLEVYNNLKDYNDDFQSLWKGYFKSTTIEERINPKLQKRMMPKRYWNNLTEINYNK</sequence>
<dbReference type="Pfam" id="PF13566">
    <property type="entry name" value="DUF4130"/>
    <property type="match status" value="1"/>
</dbReference>
<dbReference type="AlphaFoldDB" id="R9BUS0"/>
<dbReference type="RefSeq" id="WP_016208297.1">
    <property type="nucleotide sequence ID" value="NZ_ASRV01000177.1"/>
</dbReference>
<evidence type="ECO:0000313" key="3">
    <source>
        <dbReference type="Proteomes" id="UP000013988"/>
    </source>
</evidence>
<dbReference type="NCBIfam" id="TIGR03915">
    <property type="entry name" value="SAM_7_link_chp"/>
    <property type="match status" value="1"/>
</dbReference>
<dbReference type="OrthoDB" id="5290748at2"/>
<evidence type="ECO:0000259" key="1">
    <source>
        <dbReference type="Pfam" id="PF13566"/>
    </source>
</evidence>
<feature type="domain" description="DUF4130" evidence="1">
    <location>
        <begin position="83"/>
        <end position="243"/>
    </location>
</feature>
<reference evidence="2 3" key="1">
    <citation type="submission" date="2013-03" db="EMBL/GenBank/DDBJ databases">
        <title>Whole genome shotgun sequencing of Clostridium sartagoforme AAU1.</title>
        <authorList>
            <person name="Joshi C.G."/>
            <person name="Duggirala S.M."/>
            <person name="Nathani N.M."/>
            <person name="Bhatt V.D."/>
            <person name="Patel A.K."/>
            <person name="Pandya P.R."/>
            <person name="KaPatel J.A."/>
        </authorList>
    </citation>
    <scope>NUCLEOTIDE SEQUENCE [LARGE SCALE GENOMIC DNA]</scope>
    <source>
        <strain evidence="2 3">AAU1</strain>
    </source>
</reference>
<evidence type="ECO:0000313" key="2">
    <source>
        <dbReference type="EMBL" id="EOR20864.1"/>
    </source>
</evidence>
<keyword evidence="3" id="KW-1185">Reference proteome</keyword>
<dbReference type="PATRIC" id="fig|1202534.3.peg.2998"/>
<dbReference type="InterPro" id="IPR023875">
    <property type="entry name" value="DNA_repair_put"/>
</dbReference>
<comment type="caution">
    <text evidence="2">The sequence shown here is derived from an EMBL/GenBank/DDBJ whole genome shotgun (WGS) entry which is preliminary data.</text>
</comment>
<dbReference type="InterPro" id="IPR025404">
    <property type="entry name" value="DUF4130"/>
</dbReference>
<name>R9BUS0_9CLOT</name>
<organism evidence="2 3">
    <name type="scientific">Clostridium sartagoforme AAU1</name>
    <dbReference type="NCBI Taxonomy" id="1202534"/>
    <lineage>
        <taxon>Bacteria</taxon>
        <taxon>Bacillati</taxon>
        <taxon>Bacillota</taxon>
        <taxon>Clostridia</taxon>
        <taxon>Eubacteriales</taxon>
        <taxon>Clostridiaceae</taxon>
        <taxon>Clostridium</taxon>
    </lineage>
</organism>